<proteinExistence type="predicted"/>
<accession>A0AAW1LWU0</accession>
<dbReference type="Proteomes" id="UP001458880">
    <property type="component" value="Unassembled WGS sequence"/>
</dbReference>
<reference evidence="1 2" key="1">
    <citation type="journal article" date="2024" name="BMC Genomics">
        <title>De novo assembly and annotation of Popillia japonica's genome with initial clues to its potential as an invasive pest.</title>
        <authorList>
            <person name="Cucini C."/>
            <person name="Boschi S."/>
            <person name="Funari R."/>
            <person name="Cardaioli E."/>
            <person name="Iannotti N."/>
            <person name="Marturano G."/>
            <person name="Paoli F."/>
            <person name="Bruttini M."/>
            <person name="Carapelli A."/>
            <person name="Frati F."/>
            <person name="Nardi F."/>
        </authorList>
    </citation>
    <scope>NUCLEOTIDE SEQUENCE [LARGE SCALE GENOMIC DNA]</scope>
    <source>
        <strain evidence="1">DMR45628</strain>
    </source>
</reference>
<dbReference type="EMBL" id="JASPKY010000085">
    <property type="protein sequence ID" value="KAK9738545.1"/>
    <property type="molecule type" value="Genomic_DNA"/>
</dbReference>
<gene>
    <name evidence="1" type="ORF">QE152_g9782</name>
</gene>
<sequence length="151" mass="17938">MESFEELVEHLNVKESEYDILCQQYLELKKIILYNNTDIEICKIGQKFPTKTTRIENKIPIKHKSSIKQKGELQQINCRRHSTKISDVITIGIQVKERIKALHIYLQKINNYKRPNMEQNKFLNELREYNDKVMMKEIPNPVVLAFKNSFA</sequence>
<keyword evidence="2" id="KW-1185">Reference proteome</keyword>
<organism evidence="1 2">
    <name type="scientific">Popillia japonica</name>
    <name type="common">Japanese beetle</name>
    <dbReference type="NCBI Taxonomy" id="7064"/>
    <lineage>
        <taxon>Eukaryota</taxon>
        <taxon>Metazoa</taxon>
        <taxon>Ecdysozoa</taxon>
        <taxon>Arthropoda</taxon>
        <taxon>Hexapoda</taxon>
        <taxon>Insecta</taxon>
        <taxon>Pterygota</taxon>
        <taxon>Neoptera</taxon>
        <taxon>Endopterygota</taxon>
        <taxon>Coleoptera</taxon>
        <taxon>Polyphaga</taxon>
        <taxon>Scarabaeiformia</taxon>
        <taxon>Scarabaeidae</taxon>
        <taxon>Rutelinae</taxon>
        <taxon>Popillia</taxon>
    </lineage>
</organism>
<evidence type="ECO:0000313" key="1">
    <source>
        <dbReference type="EMBL" id="KAK9738545.1"/>
    </source>
</evidence>
<protein>
    <submittedName>
        <fullName evidence="1">Uncharacterized protein</fullName>
    </submittedName>
</protein>
<dbReference type="AlphaFoldDB" id="A0AAW1LWU0"/>
<evidence type="ECO:0000313" key="2">
    <source>
        <dbReference type="Proteomes" id="UP001458880"/>
    </source>
</evidence>
<name>A0AAW1LWU0_POPJA</name>
<comment type="caution">
    <text evidence="1">The sequence shown here is derived from an EMBL/GenBank/DDBJ whole genome shotgun (WGS) entry which is preliminary data.</text>
</comment>